<keyword evidence="1" id="KW-1133">Transmembrane helix</keyword>
<dbReference type="EMBL" id="CP114976">
    <property type="protein sequence ID" value="WBE26597.1"/>
    <property type="molecule type" value="Genomic_DNA"/>
</dbReference>
<proteinExistence type="predicted"/>
<dbReference type="KEGG" id="dce:O6P33_10625"/>
<gene>
    <name evidence="2" type="ORF">O6P33_10625</name>
</gene>
<dbReference type="AlphaFoldDB" id="A0AAE9VSC5"/>
<dbReference type="InterPro" id="IPR021333">
    <property type="entry name" value="DUF2946"/>
</dbReference>
<protein>
    <submittedName>
        <fullName evidence="2">DUF2946 domain-containing protein</fullName>
    </submittedName>
</protein>
<evidence type="ECO:0000313" key="2">
    <source>
        <dbReference type="EMBL" id="WBE26597.1"/>
    </source>
</evidence>
<keyword evidence="1" id="KW-0472">Membrane</keyword>
<evidence type="ECO:0000256" key="1">
    <source>
        <dbReference type="SAM" id="Phobius"/>
    </source>
</evidence>
<reference evidence="2 3" key="1">
    <citation type="submission" date="2022-12" db="EMBL/GenBank/DDBJ databases">
        <title>Coexistence and Characterization of a Novel Tigecycline Resistance gene tet(X) variant and blaNDM-1 in a Pseudomonas caeni Isolate of Chicken Origin.</title>
        <authorList>
            <person name="Lu X."/>
            <person name="Zhang L."/>
            <person name="Li R."/>
            <person name="Wang Z."/>
        </authorList>
    </citation>
    <scope>NUCLEOTIDE SEQUENCE [LARGE SCALE GENOMIC DNA]</scope>
    <source>
        <strain evidence="2 3">CE14</strain>
    </source>
</reference>
<organism evidence="2 3">
    <name type="scientific">Denitrificimonas caeni</name>
    <dbReference type="NCBI Taxonomy" id="521720"/>
    <lineage>
        <taxon>Bacteria</taxon>
        <taxon>Pseudomonadati</taxon>
        <taxon>Pseudomonadota</taxon>
        <taxon>Gammaproteobacteria</taxon>
        <taxon>Pseudomonadales</taxon>
        <taxon>Pseudomonadaceae</taxon>
        <taxon>Denitrificimonas</taxon>
    </lineage>
</organism>
<keyword evidence="1" id="KW-0812">Transmembrane</keyword>
<accession>A0AAE9VSC5</accession>
<name>A0AAE9VSC5_9GAMM</name>
<dbReference type="Proteomes" id="UP001212189">
    <property type="component" value="Chromosome"/>
</dbReference>
<feature type="transmembrane region" description="Helical" evidence="1">
    <location>
        <begin position="93"/>
        <end position="113"/>
    </location>
</feature>
<evidence type="ECO:0000313" key="3">
    <source>
        <dbReference type="Proteomes" id="UP001212189"/>
    </source>
</evidence>
<keyword evidence="3" id="KW-1185">Reference proteome</keyword>
<sequence>MTHIGPLISGAQALANPPVLSAVAHTQTAHHQSELHSHVLTTESSKLAPAVVESSVDYHALMGHHAAPTGLPQWLVNLEMCGYCELLTISPPLLLVLLLLLPVVPCVLVFAALPQPPKCLAVARSLSLPRAPPAPFFT</sequence>
<dbReference type="Pfam" id="PF11162">
    <property type="entry name" value="DUF2946"/>
    <property type="match status" value="1"/>
</dbReference>